<reference evidence="2 3" key="1">
    <citation type="submission" date="2023-11" db="EMBL/GenBank/DDBJ databases">
        <title>An acidophilic fungus is an integral part of prey digestion in a carnivorous sundew plant.</title>
        <authorList>
            <person name="Tsai I.J."/>
        </authorList>
    </citation>
    <scope>NUCLEOTIDE SEQUENCE [LARGE SCALE GENOMIC DNA]</scope>
    <source>
        <strain evidence="2">169a</strain>
    </source>
</reference>
<dbReference type="InterPro" id="IPR018626">
    <property type="entry name" value="LCHN/Anr2"/>
</dbReference>
<dbReference type="Pfam" id="PF09804">
    <property type="entry name" value="DENND11"/>
    <property type="match status" value="1"/>
</dbReference>
<dbReference type="AlphaFoldDB" id="A0AAQ3M8S6"/>
<feature type="domain" description="DUF4484" evidence="1">
    <location>
        <begin position="379"/>
        <end position="537"/>
    </location>
</feature>
<dbReference type="PANTHER" id="PTHR28153:SF1">
    <property type="entry name" value="DUF4484 DOMAIN-CONTAINING PROTEIN"/>
    <property type="match status" value="1"/>
</dbReference>
<name>A0AAQ3M8S6_9PEZI</name>
<protein>
    <recommendedName>
        <fullName evidence="1">DUF4484 domain-containing protein</fullName>
    </recommendedName>
</protein>
<dbReference type="EMBL" id="CP138589">
    <property type="protein sequence ID" value="WPH03504.1"/>
    <property type="molecule type" value="Genomic_DNA"/>
</dbReference>
<dbReference type="Proteomes" id="UP001303373">
    <property type="component" value="Chromosome 10"/>
</dbReference>
<dbReference type="PANTHER" id="PTHR28153">
    <property type="entry name" value="PROTEIN, PUTATIVE-RELATED"/>
    <property type="match status" value="1"/>
</dbReference>
<proteinExistence type="predicted"/>
<dbReference type="GO" id="GO:0005811">
    <property type="term" value="C:lipid droplet"/>
    <property type="evidence" value="ECO:0007669"/>
    <property type="project" value="TreeGrafter"/>
</dbReference>
<organism evidence="2 3">
    <name type="scientific">Acrodontium crateriforme</name>
    <dbReference type="NCBI Taxonomy" id="150365"/>
    <lineage>
        <taxon>Eukaryota</taxon>
        <taxon>Fungi</taxon>
        <taxon>Dikarya</taxon>
        <taxon>Ascomycota</taxon>
        <taxon>Pezizomycotina</taxon>
        <taxon>Dothideomycetes</taxon>
        <taxon>Dothideomycetidae</taxon>
        <taxon>Mycosphaerellales</taxon>
        <taxon>Teratosphaeriaceae</taxon>
        <taxon>Acrodontium</taxon>
    </lineage>
</organism>
<dbReference type="Pfam" id="PF14831">
    <property type="entry name" value="DUF4484"/>
    <property type="match status" value="1"/>
</dbReference>
<evidence type="ECO:0000313" key="3">
    <source>
        <dbReference type="Proteomes" id="UP001303373"/>
    </source>
</evidence>
<accession>A0AAQ3M8S6</accession>
<sequence>MDADEPPQIAALFLVVFDQKVGYTIAWKRSLPGLDLDGVEYKSLPSGLHAVPNDLVYFIHDAHAGVSAFVKGDADASARNASFVAVGALVPLSNGRMGRAWLHAQDLRRLGEQVVTNFSDTAELEKFWEKHGLDKLETGRRESIQNGSKRKRAYSDATLAVRAGSTISHDHPALAMSKLLDLFGPLMFPLYRAALLRRRILLLGSIPVQNNCDFVYILSVLSSIPHALDERLPADTELRIQPLFSVGIHDIPALSAQKDKSGWVACTTDDILGEKHELYDFCVEMPKSGVQSGAQRQWPKIRSADGKVIKATQRDLRRYRQLRRELGRLRHSRERYRDEAAAAMDDDSDEAPLISGNIAAKTGGASDRHRDGEGDSGVVEPLSWKAMAYNGFMWWASAGEQMEWEQGEEFADYELLSSLPDIADMMAPSPTWPGAMSCSDSLLEAQGTATILTAYFHRFTTLIVRTLADIVEHADDATEQGVYEEAIAVTAEDVRQMGLQTWNEGDKQFVVDAMQLYFGRESLVGESGVRICGARVC</sequence>
<keyword evidence="3" id="KW-1185">Reference proteome</keyword>
<evidence type="ECO:0000313" key="2">
    <source>
        <dbReference type="EMBL" id="WPH03504.1"/>
    </source>
</evidence>
<dbReference type="InterPro" id="IPR053056">
    <property type="entry name" value="Lipid_Metab_Assoc_Protein"/>
</dbReference>
<evidence type="ECO:0000259" key="1">
    <source>
        <dbReference type="Pfam" id="PF14831"/>
    </source>
</evidence>
<gene>
    <name evidence="2" type="ORF">R9X50_00638400</name>
</gene>
<dbReference type="InterPro" id="IPR028115">
    <property type="entry name" value="DUF4484"/>
</dbReference>